<evidence type="ECO:0000256" key="2">
    <source>
        <dbReference type="ARBA" id="ARBA00022840"/>
    </source>
</evidence>
<organism evidence="5 6">
    <name type="scientific">Tetraparma gracilis</name>
    <dbReference type="NCBI Taxonomy" id="2962635"/>
    <lineage>
        <taxon>Eukaryota</taxon>
        <taxon>Sar</taxon>
        <taxon>Stramenopiles</taxon>
        <taxon>Ochrophyta</taxon>
        <taxon>Bolidophyceae</taxon>
        <taxon>Parmales</taxon>
        <taxon>Triparmaceae</taxon>
        <taxon>Tetraparma</taxon>
    </lineage>
</organism>
<accession>A0ABQ6N581</accession>
<dbReference type="InterPro" id="IPR041664">
    <property type="entry name" value="AAA_16"/>
</dbReference>
<dbReference type="SUPFAM" id="SSF48452">
    <property type="entry name" value="TPR-like"/>
    <property type="match status" value="1"/>
</dbReference>
<name>A0ABQ6N581_9STRA</name>
<dbReference type="Gene3D" id="1.25.40.10">
    <property type="entry name" value="Tetratricopeptide repeat domain"/>
    <property type="match status" value="1"/>
</dbReference>
<feature type="region of interest" description="Disordered" evidence="3">
    <location>
        <begin position="1758"/>
        <end position="1779"/>
    </location>
</feature>
<keyword evidence="1" id="KW-0547">Nucleotide-binding</keyword>
<dbReference type="InterPro" id="IPR027417">
    <property type="entry name" value="P-loop_NTPase"/>
</dbReference>
<dbReference type="InterPro" id="IPR011990">
    <property type="entry name" value="TPR-like_helical_dom_sf"/>
</dbReference>
<keyword evidence="2" id="KW-0067">ATP-binding</keyword>
<evidence type="ECO:0000256" key="1">
    <source>
        <dbReference type="ARBA" id="ARBA00022741"/>
    </source>
</evidence>
<feature type="domain" description="Orc1-like AAA ATPase" evidence="4">
    <location>
        <begin position="716"/>
        <end position="921"/>
    </location>
</feature>
<dbReference type="SUPFAM" id="SSF52540">
    <property type="entry name" value="P-loop containing nucleoside triphosphate hydrolases"/>
    <property type="match status" value="1"/>
</dbReference>
<gene>
    <name evidence="5" type="ORF">TeGR_g11843</name>
</gene>
<protein>
    <recommendedName>
        <fullName evidence="4">Orc1-like AAA ATPase domain-containing protein</fullName>
    </recommendedName>
</protein>
<reference evidence="5 6" key="1">
    <citation type="journal article" date="2023" name="Commun. Biol.">
        <title>Genome analysis of Parmales, the sister group of diatoms, reveals the evolutionary specialization of diatoms from phago-mixotrophs to photoautotrophs.</title>
        <authorList>
            <person name="Ban H."/>
            <person name="Sato S."/>
            <person name="Yoshikawa S."/>
            <person name="Yamada K."/>
            <person name="Nakamura Y."/>
            <person name="Ichinomiya M."/>
            <person name="Sato N."/>
            <person name="Blanc-Mathieu R."/>
            <person name="Endo H."/>
            <person name="Kuwata A."/>
            <person name="Ogata H."/>
        </authorList>
    </citation>
    <scope>NUCLEOTIDE SEQUENCE [LARGE SCALE GENOMIC DNA]</scope>
</reference>
<comment type="caution">
    <text evidence="5">The sequence shown here is derived from an EMBL/GenBank/DDBJ whole genome shotgun (WGS) entry which is preliminary data.</text>
</comment>
<evidence type="ECO:0000256" key="3">
    <source>
        <dbReference type="SAM" id="MobiDB-lite"/>
    </source>
</evidence>
<sequence>MLDKLNDMGHEAFIATFANSSKRQRRRASVNGAGNALLEFEDTITEMDPGSRKVLSVVAAFGEAESEEVIEKILKLTSTATVDIGKCFKNLSSVNLVKKEGNGWTLYHNLIAEAVANCSNLETTHASIAKHLVDEEQMNIINPGRVARHLLAAKSNSRAREYLVSAGLTASEAGSNIEAVAFLEDAVKIQPQAKLDDVDEGRTYVALGVAQYSLGKNEAAASSLIKGLKLLGKPLPTSKASKLLAVAIWQATDASASTFHFSRGNMRALQNDKKKFLREDTAPGMRDRIGSSRVHALGALTAIFMLGLSQQYGNSDILVSVIYMYNEAVRTKDSGALASANALLALVFCTMGSRHIAQRHKAAAESLAETFGTTECRAAACYANIFVDSMNWEMNKALSNSIHGHKLYTSLGDDRKSRECLSMMADNNALLSNWTEAREAAARALQEHIDAADGVLQSMSWASYSEASFYLGNYEHAVDMPEFLLESSRTSYIDAFAFFKMGNFKKSEELLVECLAESESDKMFYQGKNWFTAILLMKSIWSKIVDSGKPIYVCSAKDYLRMAEKQLVACRSLKFETGRRFHACCLALVNIMRGKADVALQKWEHFEFRSSMKAYGAIVELELAKHVDESVEYRCLLAKKSMHVFEVCHMSDFANQADQFLAENGMSKQLRQTNSIGSFSSKRLSELSRQRDAGNAFSLDGGSNHKHHDVRHEFHLVGRNDEMTVLLKPSLALRSSTPSTLSFISAVPGGGKSALLRQLGVLVSHSLGHAQHMVKIDASELEAHTSMSLFRRIFERLFEDQIDRVSGHVPYSVIQELIEENGITESDISVISTTLPFIHLPEHVGANKRRESGRTTLNNKDGFRTRLANGYTMAALTDQTHAVMVKLLMYFVRKHNSLVILVDDAHWADSTSISIVAQLLQFSTGLFFVLTSRESLTSERFDALSNLDPAIVSQTTLATLSDASYVELLVDSLHATSLDPKVVNYVKSHAGTNLFTAIQTVVALKEQDKLTLNDKGRACLVSDSELEVDLSSGLEGVAGLIASRLDRLTRDELELLQTSAVFGTIVPVQLLASVHMSISGIQEHDLSVAIHALITKGMLVREDADASATHLGAPENLEFESDVTQNVVYERMLVSQREAIHTRIADELQLDEANMQDNFALVVVHCESSGDMARTRKFLLMAGMNAREMGNELDAIFFLKKLIDLDTKTKGSFWKANGSDLSSFKVESGKILLHLGMASYSVGEAVESRTYLEAGLKLLGERIPTSKYSRLFGLLKWYMRNVTFSGASLRAGGGHYHKLQVTDGSAGAAEAWLESSRQKRNYMLRFGDTLSSTGATELIMDIGMALGTIGQVYVVLQESSTKYMWAMCRMYDVACSMNDYNSIAMSSSWLTAVSCTAGQMNIARKFYKNARELAEIYSTPECGAAAANAAMWLHGTEGSWLSSLEEGTKAGRAFRGLGNLRRGRECELITCSSLIETGSTRGAFKLSNTLLQEAYGGSDLDFRRRALLICGMSSILQGNVVSGTKMVKDSAEKKLAMKSKDQRAFCDNDEVMSAIGMMGQGDMDRALESFSNAHSVPNLKSSVFFNAINIRMAAVAMWELQCHQYRIRTTNGALEKAMVVATARREAFCRKVRGTDSLEALCKAMDMFMNFEGDLDQLIDLFREAQNTEQLIQVGIAKFYLALAHFAYNEREWRDLNKRRGTRRSQRVLDECGCNLFSDLHEKYVTLDANGLTVKATWCSSDDADNEASTGLARMSSGVTEGMAGRNPNRSSLRANRKTASKYDMQLTAESMASTGEMEWRDLSAAAYF</sequence>
<dbReference type="Proteomes" id="UP001165060">
    <property type="component" value="Unassembled WGS sequence"/>
</dbReference>
<evidence type="ECO:0000259" key="4">
    <source>
        <dbReference type="Pfam" id="PF13191"/>
    </source>
</evidence>
<evidence type="ECO:0000313" key="6">
    <source>
        <dbReference type="Proteomes" id="UP001165060"/>
    </source>
</evidence>
<proteinExistence type="predicted"/>
<dbReference type="EMBL" id="BRYB01002176">
    <property type="protein sequence ID" value="GMI40712.1"/>
    <property type="molecule type" value="Genomic_DNA"/>
</dbReference>
<dbReference type="PANTHER" id="PTHR16305:SF28">
    <property type="entry name" value="GUANYLATE CYCLASE DOMAIN-CONTAINING PROTEIN"/>
    <property type="match status" value="1"/>
</dbReference>
<dbReference type="Pfam" id="PF13191">
    <property type="entry name" value="AAA_16"/>
    <property type="match status" value="1"/>
</dbReference>
<keyword evidence="6" id="KW-1185">Reference proteome</keyword>
<evidence type="ECO:0000313" key="5">
    <source>
        <dbReference type="EMBL" id="GMI40712.1"/>
    </source>
</evidence>
<dbReference type="PANTHER" id="PTHR16305">
    <property type="entry name" value="TESTICULAR SOLUBLE ADENYLYL CYCLASE"/>
    <property type="match status" value="1"/>
</dbReference>